<dbReference type="AlphaFoldDB" id="D6SMX2"/>
<keyword evidence="1" id="KW-0472">Membrane</keyword>
<evidence type="ECO:0000256" key="1">
    <source>
        <dbReference type="SAM" id="Phobius"/>
    </source>
</evidence>
<organism evidence="2 3">
    <name type="scientific">Desulfonatronospira thiodismutans ASO3-1</name>
    <dbReference type="NCBI Taxonomy" id="555779"/>
    <lineage>
        <taxon>Bacteria</taxon>
        <taxon>Pseudomonadati</taxon>
        <taxon>Thermodesulfobacteriota</taxon>
        <taxon>Desulfovibrionia</taxon>
        <taxon>Desulfovibrionales</taxon>
        <taxon>Desulfonatronovibrionaceae</taxon>
        <taxon>Desulfonatronospira</taxon>
    </lineage>
</organism>
<evidence type="ECO:0000313" key="2">
    <source>
        <dbReference type="EMBL" id="EFI36033.1"/>
    </source>
</evidence>
<reference evidence="2" key="1">
    <citation type="submission" date="2010-05" db="EMBL/GenBank/DDBJ databases">
        <title>The draft genome of Desulfonatronospira thiodismutans ASO3-1.</title>
        <authorList>
            <consortium name="US DOE Joint Genome Institute (JGI-PGF)"/>
            <person name="Lucas S."/>
            <person name="Copeland A."/>
            <person name="Lapidus A."/>
            <person name="Cheng J.-F."/>
            <person name="Bruce D."/>
            <person name="Goodwin L."/>
            <person name="Pitluck S."/>
            <person name="Chertkov O."/>
            <person name="Brettin T."/>
            <person name="Detter J.C."/>
            <person name="Han C."/>
            <person name="Land M.L."/>
            <person name="Hauser L."/>
            <person name="Kyrpides N."/>
            <person name="Mikhailova N."/>
            <person name="Muyzer G."/>
            <person name="Woyke T."/>
        </authorList>
    </citation>
    <scope>NUCLEOTIDE SEQUENCE [LARGE SCALE GENOMIC DNA]</scope>
    <source>
        <strain evidence="2">ASO3-1</strain>
    </source>
</reference>
<dbReference type="Gene3D" id="3.30.450.20">
    <property type="entry name" value="PAS domain"/>
    <property type="match status" value="1"/>
</dbReference>
<gene>
    <name evidence="2" type="ORF">Dthio_PD3475</name>
</gene>
<protein>
    <submittedName>
        <fullName evidence="2">GGDEF domain protein</fullName>
    </submittedName>
</protein>
<keyword evidence="3" id="KW-1185">Reference proteome</keyword>
<keyword evidence="1" id="KW-0812">Transmembrane</keyword>
<proteinExistence type="predicted"/>
<dbReference type="InterPro" id="IPR035965">
    <property type="entry name" value="PAS-like_dom_sf"/>
</dbReference>
<sequence length="162" mass="18514">MSDTCHTFYSVTFLQLVTALSMLLLSEKKKGEKRQEEILSLVQSALDGLSARIAPVDEKGTIVLVNKQWRNFAKENQLTPDMVSEGVNYFDVCRQAEGEWSEGAMDFARGLQRILNREEELFTLEYPCPAPDKEFWFRAGVTPLPDENRNWAVVAHQDITEQ</sequence>
<dbReference type="Proteomes" id="UP000005496">
    <property type="component" value="Unassembled WGS sequence"/>
</dbReference>
<dbReference type="RefSeq" id="WP_008869161.1">
    <property type="nucleotide sequence ID" value="NZ_ACJN02000001.1"/>
</dbReference>
<dbReference type="SUPFAM" id="SSF55785">
    <property type="entry name" value="PYP-like sensor domain (PAS domain)"/>
    <property type="match status" value="1"/>
</dbReference>
<evidence type="ECO:0000313" key="3">
    <source>
        <dbReference type="Proteomes" id="UP000005496"/>
    </source>
</evidence>
<keyword evidence="1" id="KW-1133">Transmembrane helix</keyword>
<comment type="caution">
    <text evidence="2">The sequence shown here is derived from an EMBL/GenBank/DDBJ whole genome shotgun (WGS) entry which is preliminary data.</text>
</comment>
<name>D6SMX2_9BACT</name>
<dbReference type="eggNOG" id="COG1719">
    <property type="taxonomic scope" value="Bacteria"/>
</dbReference>
<dbReference type="EMBL" id="ACJN02000001">
    <property type="protein sequence ID" value="EFI36033.1"/>
    <property type="molecule type" value="Genomic_DNA"/>
</dbReference>
<accession>D6SMX2</accession>
<feature type="transmembrane region" description="Helical" evidence="1">
    <location>
        <begin position="6"/>
        <end position="25"/>
    </location>
</feature>